<dbReference type="Proteomes" id="UP000601435">
    <property type="component" value="Unassembled WGS sequence"/>
</dbReference>
<dbReference type="OrthoDB" id="425497at2759"/>
<evidence type="ECO:0000313" key="2">
    <source>
        <dbReference type="Proteomes" id="UP000601435"/>
    </source>
</evidence>
<keyword evidence="2" id="KW-1185">Reference proteome</keyword>
<gene>
    <name evidence="1" type="ORF">SNEC2469_LOCUS15990</name>
</gene>
<organism evidence="1 2">
    <name type="scientific">Symbiodinium necroappetens</name>
    <dbReference type="NCBI Taxonomy" id="1628268"/>
    <lineage>
        <taxon>Eukaryota</taxon>
        <taxon>Sar</taxon>
        <taxon>Alveolata</taxon>
        <taxon>Dinophyceae</taxon>
        <taxon>Suessiales</taxon>
        <taxon>Symbiodiniaceae</taxon>
        <taxon>Symbiodinium</taxon>
    </lineage>
</organism>
<evidence type="ECO:0008006" key="3">
    <source>
        <dbReference type="Google" id="ProtNLM"/>
    </source>
</evidence>
<protein>
    <recommendedName>
        <fullName evidence="3">SGNH hydrolase-type esterase domain-containing protein</fullName>
    </recommendedName>
</protein>
<proteinExistence type="predicted"/>
<evidence type="ECO:0000313" key="1">
    <source>
        <dbReference type="EMBL" id="CAE7554688.1"/>
    </source>
</evidence>
<accession>A0A812TWH5</accession>
<dbReference type="AlphaFoldDB" id="A0A812TWH5"/>
<reference evidence="1" key="1">
    <citation type="submission" date="2021-02" db="EMBL/GenBank/DDBJ databases">
        <authorList>
            <person name="Dougan E. K."/>
            <person name="Rhodes N."/>
            <person name="Thang M."/>
            <person name="Chan C."/>
        </authorList>
    </citation>
    <scope>NUCLEOTIDE SEQUENCE</scope>
</reference>
<comment type="caution">
    <text evidence="1">The sequence shown here is derived from an EMBL/GenBank/DDBJ whole genome shotgun (WGS) entry which is preliminary data.</text>
</comment>
<sequence length="198" mass="22391">MPRFGLIGDSSLYVKSGRHVRRVGSQLRESLGTTDLWYRAVANAGVKEILHMLKNTSLTFATLGISYFGNDITEGRIRPEVQAAWQELMNLVEEKAQHVVFVVGGSYWLGAETLRKYADKAKQYGITPQYDENLAQVRTWLSHRGHTVHNFQKQLGRWQLNGDGIHWDVDVAEELCATWADLLSPPRLLATTREVLVA</sequence>
<dbReference type="EMBL" id="CAJNJA010026106">
    <property type="protein sequence ID" value="CAE7554688.1"/>
    <property type="molecule type" value="Genomic_DNA"/>
</dbReference>
<name>A0A812TWH5_9DINO</name>